<dbReference type="Pfam" id="PF02036">
    <property type="entry name" value="SCP2"/>
    <property type="match status" value="1"/>
</dbReference>
<dbReference type="PANTHER" id="PTHR42808">
    <property type="entry name" value="HYDROXYSTEROID DEHYDROGENASE-LIKE PROTEIN 2"/>
    <property type="match status" value="1"/>
</dbReference>
<dbReference type="SUPFAM" id="SSF55718">
    <property type="entry name" value="SCP-like"/>
    <property type="match status" value="1"/>
</dbReference>
<evidence type="ECO:0000313" key="10">
    <source>
        <dbReference type="EMBL" id="KAK3089601.1"/>
    </source>
</evidence>
<organism evidence="10 11">
    <name type="scientific">Pinctada imbricata</name>
    <name type="common">Atlantic pearl-oyster</name>
    <name type="synonym">Pinctada martensii</name>
    <dbReference type="NCBI Taxonomy" id="66713"/>
    <lineage>
        <taxon>Eukaryota</taxon>
        <taxon>Metazoa</taxon>
        <taxon>Spiralia</taxon>
        <taxon>Lophotrochozoa</taxon>
        <taxon>Mollusca</taxon>
        <taxon>Bivalvia</taxon>
        <taxon>Autobranchia</taxon>
        <taxon>Pteriomorphia</taxon>
        <taxon>Pterioida</taxon>
        <taxon>Pterioidea</taxon>
        <taxon>Pteriidae</taxon>
        <taxon>Pinctada</taxon>
    </lineage>
</organism>
<dbReference type="SUPFAM" id="SSF51735">
    <property type="entry name" value="NAD(P)-binding Rossmann-fold domains"/>
    <property type="match status" value="1"/>
</dbReference>
<evidence type="ECO:0000256" key="5">
    <source>
        <dbReference type="ARBA" id="ARBA00023002"/>
    </source>
</evidence>
<keyword evidence="4" id="KW-0521">NADP</keyword>
<dbReference type="Pfam" id="PF00106">
    <property type="entry name" value="adh_short"/>
    <property type="match status" value="1"/>
</dbReference>
<sequence>MSMGKLCFTNMFYCISENASQALKPSNQVSIPPVSLYIFSVYILDRSLAGKTLFITGASRGIGKAIALRAAQDGANIVIAAKTAEPHPKLPGTIYTAAKEVEDAGGKCLPCIVDIRFEDQVRKAAEEAANKFGGIDILINNASAINLTGTLQTGMKKYDLMMGINGRGTYLCSHVCLPYLMKAENPHILNISPPLNMNKKWFKDHVAYTMAKYGMSMCALGMSEEFKPDGVAVNCLWPKTAIYTAAMAMLGGGDEVAKQCRKVEIMSDAAHIMLTNNSKTYTGNFAVDEDVMKEAGVTDMEQYACVPGSTILPDFFLDLDPNELRDQFVEEGATPAFGGTSSSGSGGAQGPQKTFDLIEQMLSEDLVSSVGGVFQFNLGGDNTGEWYVDLKNGSGAVGKGAAAEPQCTMTMDSADFTKMFAGELKPTAAFMSGKLKIKGDMALAMKLEKLMAKMRPKL</sequence>
<keyword evidence="7" id="KW-0576">Peroxisome</keyword>
<gene>
    <name evidence="10" type="ORF">FSP39_004934</name>
</gene>
<dbReference type="EMBL" id="VSWD01000010">
    <property type="protein sequence ID" value="KAK3089601.1"/>
    <property type="molecule type" value="Genomic_DNA"/>
</dbReference>
<comment type="similarity">
    <text evidence="3">Belongs to the short-chain dehydrogenases/reductases (SDR) family.</text>
</comment>
<evidence type="ECO:0000256" key="4">
    <source>
        <dbReference type="ARBA" id="ARBA00022857"/>
    </source>
</evidence>
<evidence type="ECO:0000259" key="9">
    <source>
        <dbReference type="Pfam" id="PF02036"/>
    </source>
</evidence>
<comment type="subcellular location">
    <subcellularLocation>
        <location evidence="1">Mitochondrion</location>
    </subcellularLocation>
    <subcellularLocation>
        <location evidence="2">Peroxisome</location>
    </subcellularLocation>
</comment>
<keyword evidence="11" id="KW-1185">Reference proteome</keyword>
<proteinExistence type="inferred from homology"/>
<name>A0AA88XX58_PINIB</name>
<reference evidence="10" key="1">
    <citation type="submission" date="2019-08" db="EMBL/GenBank/DDBJ databases">
        <title>The improved chromosome-level genome for the pearl oyster Pinctada fucata martensii using PacBio sequencing and Hi-C.</title>
        <authorList>
            <person name="Zheng Z."/>
        </authorList>
    </citation>
    <scope>NUCLEOTIDE SEQUENCE</scope>
    <source>
        <strain evidence="10">ZZ-2019</strain>
        <tissue evidence="10">Adductor muscle</tissue>
    </source>
</reference>
<dbReference type="InterPro" id="IPR051935">
    <property type="entry name" value="HSDL2"/>
</dbReference>
<dbReference type="InterPro" id="IPR002347">
    <property type="entry name" value="SDR_fam"/>
</dbReference>
<dbReference type="InterPro" id="IPR003033">
    <property type="entry name" value="SCP2_sterol-bd_dom"/>
</dbReference>
<dbReference type="AlphaFoldDB" id="A0AA88XX58"/>
<dbReference type="PANTHER" id="PTHR42808:SF3">
    <property type="entry name" value="HYDROXYSTEROID DEHYDROGENASE-LIKE PROTEIN 2"/>
    <property type="match status" value="1"/>
</dbReference>
<accession>A0AA88XX58</accession>
<dbReference type="InterPro" id="IPR036291">
    <property type="entry name" value="NAD(P)-bd_dom_sf"/>
</dbReference>
<evidence type="ECO:0000256" key="6">
    <source>
        <dbReference type="ARBA" id="ARBA00023128"/>
    </source>
</evidence>
<dbReference type="Gene3D" id="3.30.1050.10">
    <property type="entry name" value="SCP2 sterol-binding domain"/>
    <property type="match status" value="1"/>
</dbReference>
<protein>
    <recommendedName>
        <fullName evidence="8">Hydroxysteroid dehydrogenase-like protein 2</fullName>
    </recommendedName>
</protein>
<evidence type="ECO:0000256" key="8">
    <source>
        <dbReference type="ARBA" id="ARBA00040243"/>
    </source>
</evidence>
<dbReference type="PRINTS" id="PR00081">
    <property type="entry name" value="GDHRDH"/>
</dbReference>
<dbReference type="GO" id="GO:0005777">
    <property type="term" value="C:peroxisome"/>
    <property type="evidence" value="ECO:0007669"/>
    <property type="project" value="UniProtKB-SubCell"/>
</dbReference>
<evidence type="ECO:0000256" key="7">
    <source>
        <dbReference type="ARBA" id="ARBA00023140"/>
    </source>
</evidence>
<evidence type="ECO:0000313" key="11">
    <source>
        <dbReference type="Proteomes" id="UP001186944"/>
    </source>
</evidence>
<dbReference type="InterPro" id="IPR036527">
    <property type="entry name" value="SCP2_sterol-bd_dom_sf"/>
</dbReference>
<feature type="domain" description="SCP2" evidence="9">
    <location>
        <begin position="363"/>
        <end position="451"/>
    </location>
</feature>
<dbReference type="CDD" id="cd09762">
    <property type="entry name" value="HSDL2_SDR_c"/>
    <property type="match status" value="1"/>
</dbReference>
<keyword evidence="5" id="KW-0560">Oxidoreductase</keyword>
<dbReference type="NCBIfam" id="NF006133">
    <property type="entry name" value="PRK08278.1"/>
    <property type="match status" value="1"/>
</dbReference>
<dbReference type="FunFam" id="3.40.50.720:FF:000301">
    <property type="entry name" value="Hydroxysteroid dehydrogenase like 2"/>
    <property type="match status" value="1"/>
</dbReference>
<dbReference type="Gene3D" id="3.40.50.720">
    <property type="entry name" value="NAD(P)-binding Rossmann-like Domain"/>
    <property type="match status" value="1"/>
</dbReference>
<dbReference type="Proteomes" id="UP001186944">
    <property type="component" value="Unassembled WGS sequence"/>
</dbReference>
<keyword evidence="6" id="KW-0496">Mitochondrion</keyword>
<comment type="caution">
    <text evidence="10">The sequence shown here is derived from an EMBL/GenBank/DDBJ whole genome shotgun (WGS) entry which is preliminary data.</text>
</comment>
<dbReference type="GO" id="GO:0005739">
    <property type="term" value="C:mitochondrion"/>
    <property type="evidence" value="ECO:0007669"/>
    <property type="project" value="UniProtKB-SubCell"/>
</dbReference>
<evidence type="ECO:0000256" key="3">
    <source>
        <dbReference type="ARBA" id="ARBA00006484"/>
    </source>
</evidence>
<dbReference type="GO" id="GO:0016491">
    <property type="term" value="F:oxidoreductase activity"/>
    <property type="evidence" value="ECO:0007669"/>
    <property type="project" value="UniProtKB-KW"/>
</dbReference>
<evidence type="ECO:0000256" key="2">
    <source>
        <dbReference type="ARBA" id="ARBA00004275"/>
    </source>
</evidence>
<evidence type="ECO:0000256" key="1">
    <source>
        <dbReference type="ARBA" id="ARBA00004173"/>
    </source>
</evidence>